<sequence>MISNERFNGIRAFVQAEQSGSFAAASAVLGLSQSAVSKAVARLEERLGVRLFQRTTRSLSLTDEGRVYLESCRRALEELANAEMVLSSRQEVPTGRVRINLPDLFGRRRIAPILIQLAKEHQNLHFEVSFENRIVNLIEEGFDFAVRIGHLPDSIDLFSKCIGQQDIILCAAPSYIALHGEPVTLEQLVEHSCITQFRGGHVEPWMTLNAKGEAVRCEMRANHSFAGYDMIVDAAVAGLGLVQVPHWLVEDQLASGALVQVLSGVKMPRLPIHILWPGGRIVASRVRATIDAIAEDLRRVAPRSI</sequence>
<dbReference type="InterPro" id="IPR058163">
    <property type="entry name" value="LysR-type_TF_proteobact-type"/>
</dbReference>
<dbReference type="EMBL" id="JAVDQT010000002">
    <property type="protein sequence ID" value="MDR6432202.1"/>
    <property type="molecule type" value="Genomic_DNA"/>
</dbReference>
<dbReference type="InterPro" id="IPR000847">
    <property type="entry name" value="LysR_HTH_N"/>
</dbReference>
<protein>
    <submittedName>
        <fullName evidence="6">DNA-binding transcriptional LysR family regulator</fullName>
    </submittedName>
</protein>
<dbReference type="InterPro" id="IPR036390">
    <property type="entry name" value="WH_DNA-bd_sf"/>
</dbReference>
<evidence type="ECO:0000256" key="3">
    <source>
        <dbReference type="ARBA" id="ARBA00023125"/>
    </source>
</evidence>
<dbReference type="InterPro" id="IPR005119">
    <property type="entry name" value="LysR_subst-bd"/>
</dbReference>
<dbReference type="Proteomes" id="UP001184614">
    <property type="component" value="Unassembled WGS sequence"/>
</dbReference>
<dbReference type="PANTHER" id="PTHR30537">
    <property type="entry name" value="HTH-TYPE TRANSCRIPTIONAL REGULATOR"/>
    <property type="match status" value="1"/>
</dbReference>
<dbReference type="Gene3D" id="1.10.10.10">
    <property type="entry name" value="Winged helix-like DNA-binding domain superfamily/Winged helix DNA-binding domain"/>
    <property type="match status" value="1"/>
</dbReference>
<dbReference type="GO" id="GO:0003677">
    <property type="term" value="F:DNA binding"/>
    <property type="evidence" value="ECO:0007669"/>
    <property type="project" value="UniProtKB-KW"/>
</dbReference>
<dbReference type="RefSeq" id="WP_310012303.1">
    <property type="nucleotide sequence ID" value="NZ_JAVDQT010000002.1"/>
</dbReference>
<dbReference type="Gene3D" id="3.40.190.290">
    <property type="match status" value="1"/>
</dbReference>
<evidence type="ECO:0000256" key="4">
    <source>
        <dbReference type="ARBA" id="ARBA00023163"/>
    </source>
</evidence>
<keyword evidence="2" id="KW-0805">Transcription regulation</keyword>
<dbReference type="SUPFAM" id="SSF53850">
    <property type="entry name" value="Periplasmic binding protein-like II"/>
    <property type="match status" value="1"/>
</dbReference>
<keyword evidence="7" id="KW-1185">Reference proteome</keyword>
<feature type="domain" description="HTH lysR-type" evidence="5">
    <location>
        <begin position="5"/>
        <end position="62"/>
    </location>
</feature>
<proteinExistence type="inferred from homology"/>
<keyword evidence="3 6" id="KW-0238">DNA-binding</keyword>
<name>A0ABU1M841_9HYPH</name>
<evidence type="ECO:0000313" key="6">
    <source>
        <dbReference type="EMBL" id="MDR6432202.1"/>
    </source>
</evidence>
<evidence type="ECO:0000259" key="5">
    <source>
        <dbReference type="PROSITE" id="PS50931"/>
    </source>
</evidence>
<organism evidence="6 7">
    <name type="scientific">Brucella pseudogrignonensis</name>
    <dbReference type="NCBI Taxonomy" id="419475"/>
    <lineage>
        <taxon>Bacteria</taxon>
        <taxon>Pseudomonadati</taxon>
        <taxon>Pseudomonadota</taxon>
        <taxon>Alphaproteobacteria</taxon>
        <taxon>Hyphomicrobiales</taxon>
        <taxon>Brucellaceae</taxon>
        <taxon>Brucella/Ochrobactrum group</taxon>
        <taxon>Brucella</taxon>
    </lineage>
</organism>
<comment type="caution">
    <text evidence="6">The sequence shown here is derived from an EMBL/GenBank/DDBJ whole genome shotgun (WGS) entry which is preliminary data.</text>
</comment>
<dbReference type="InterPro" id="IPR036388">
    <property type="entry name" value="WH-like_DNA-bd_sf"/>
</dbReference>
<dbReference type="Pfam" id="PF03466">
    <property type="entry name" value="LysR_substrate"/>
    <property type="match status" value="1"/>
</dbReference>
<dbReference type="Pfam" id="PF00126">
    <property type="entry name" value="HTH_1"/>
    <property type="match status" value="1"/>
</dbReference>
<accession>A0ABU1M841</accession>
<gene>
    <name evidence="6" type="ORF">J2782_001937</name>
</gene>
<dbReference type="PANTHER" id="PTHR30537:SF5">
    <property type="entry name" value="HTH-TYPE TRANSCRIPTIONAL ACTIVATOR TTDR-RELATED"/>
    <property type="match status" value="1"/>
</dbReference>
<reference evidence="6 7" key="1">
    <citation type="submission" date="2023-07" db="EMBL/GenBank/DDBJ databases">
        <title>Sorghum-associated microbial communities from plants grown in Nebraska, USA.</title>
        <authorList>
            <person name="Schachtman D."/>
        </authorList>
    </citation>
    <scope>NUCLEOTIDE SEQUENCE [LARGE SCALE GENOMIC DNA]</scope>
    <source>
        <strain evidence="6 7">DS1730</strain>
    </source>
</reference>
<evidence type="ECO:0000256" key="1">
    <source>
        <dbReference type="ARBA" id="ARBA00009437"/>
    </source>
</evidence>
<comment type="similarity">
    <text evidence="1">Belongs to the LysR transcriptional regulatory family.</text>
</comment>
<dbReference type="PROSITE" id="PS50931">
    <property type="entry name" value="HTH_LYSR"/>
    <property type="match status" value="1"/>
</dbReference>
<evidence type="ECO:0000313" key="7">
    <source>
        <dbReference type="Proteomes" id="UP001184614"/>
    </source>
</evidence>
<evidence type="ECO:0000256" key="2">
    <source>
        <dbReference type="ARBA" id="ARBA00023015"/>
    </source>
</evidence>
<keyword evidence="4" id="KW-0804">Transcription</keyword>
<dbReference type="PRINTS" id="PR00039">
    <property type="entry name" value="HTHLYSR"/>
</dbReference>
<dbReference type="SUPFAM" id="SSF46785">
    <property type="entry name" value="Winged helix' DNA-binding domain"/>
    <property type="match status" value="1"/>
</dbReference>